<keyword evidence="2" id="KW-0342">GTP-binding</keyword>
<evidence type="ECO:0000256" key="1">
    <source>
        <dbReference type="ARBA" id="ARBA00022741"/>
    </source>
</evidence>
<evidence type="ECO:0000313" key="3">
    <source>
        <dbReference type="EMBL" id="NDV40699.1"/>
    </source>
</evidence>
<dbReference type="GO" id="GO:0003924">
    <property type="term" value="F:GTPase activity"/>
    <property type="evidence" value="ECO:0007669"/>
    <property type="project" value="InterPro"/>
</dbReference>
<keyword evidence="1" id="KW-0547">Nucleotide-binding</keyword>
<dbReference type="InterPro" id="IPR020849">
    <property type="entry name" value="Small_GTPase_Ras-type"/>
</dbReference>
<dbReference type="GO" id="GO:0005525">
    <property type="term" value="F:GTP binding"/>
    <property type="evidence" value="ECO:0007669"/>
    <property type="project" value="UniProtKB-KW"/>
</dbReference>
<dbReference type="InterPro" id="IPR001806">
    <property type="entry name" value="Small_GTPase"/>
</dbReference>
<dbReference type="Pfam" id="PF00071">
    <property type="entry name" value="Ras"/>
    <property type="match status" value="1"/>
</dbReference>
<dbReference type="PANTHER" id="PTHR24070">
    <property type="entry name" value="RAS, DI-RAS, AND RHEB FAMILY MEMBERS OF SMALL GTPASE SUPERFAMILY"/>
    <property type="match status" value="1"/>
</dbReference>
<dbReference type="AlphaFoldDB" id="A0A6B2LTS5"/>
<dbReference type="PROSITE" id="PS51421">
    <property type="entry name" value="RAS"/>
    <property type="match status" value="1"/>
</dbReference>
<dbReference type="Gene3D" id="3.40.50.300">
    <property type="entry name" value="P-loop containing nucleotide triphosphate hydrolases"/>
    <property type="match status" value="1"/>
</dbReference>
<dbReference type="InterPro" id="IPR027417">
    <property type="entry name" value="P-loop_NTPase"/>
</dbReference>
<dbReference type="GO" id="GO:0007165">
    <property type="term" value="P:signal transduction"/>
    <property type="evidence" value="ECO:0007669"/>
    <property type="project" value="InterPro"/>
</dbReference>
<evidence type="ECO:0000256" key="2">
    <source>
        <dbReference type="ARBA" id="ARBA00023134"/>
    </source>
</evidence>
<organism evidence="3">
    <name type="scientific">Arcella intermedia</name>
    <dbReference type="NCBI Taxonomy" id="1963864"/>
    <lineage>
        <taxon>Eukaryota</taxon>
        <taxon>Amoebozoa</taxon>
        <taxon>Tubulinea</taxon>
        <taxon>Elardia</taxon>
        <taxon>Arcellinida</taxon>
        <taxon>Sphaerothecina</taxon>
        <taxon>Arcellidae</taxon>
        <taxon>Arcella</taxon>
    </lineage>
</organism>
<dbReference type="GO" id="GO:0016020">
    <property type="term" value="C:membrane"/>
    <property type="evidence" value="ECO:0007669"/>
    <property type="project" value="InterPro"/>
</dbReference>
<sequence length="94" mass="10401">MRDQIARVKDSEKFPLVLVGNKCDLADQRVITTEQGESLATKFNAKFIEASAKTRINVEDIFLTLLRLIIVAGGIDKKKKQPKGGKKSKGCNLL</sequence>
<dbReference type="SUPFAM" id="SSF52540">
    <property type="entry name" value="P-loop containing nucleoside triphosphate hydrolases"/>
    <property type="match status" value="1"/>
</dbReference>
<dbReference type="SMART" id="SM00175">
    <property type="entry name" value="RAB"/>
    <property type="match status" value="1"/>
</dbReference>
<reference evidence="3" key="1">
    <citation type="journal article" date="2020" name="J. Eukaryot. Microbiol.">
        <title>De novo Sequencing, Assembly and Annotation of the Transcriptome for the Free-Living Testate Amoeba Arcella intermedia.</title>
        <authorList>
            <person name="Ribeiro G.M."/>
            <person name="Porfirio-Sousa A.L."/>
            <person name="Maurer-Alcala X.X."/>
            <person name="Katz L.A."/>
            <person name="Lahr D.J.G."/>
        </authorList>
    </citation>
    <scope>NUCLEOTIDE SEQUENCE</scope>
</reference>
<dbReference type="SMART" id="SM00173">
    <property type="entry name" value="RAS"/>
    <property type="match status" value="1"/>
</dbReference>
<dbReference type="PROSITE" id="PS51419">
    <property type="entry name" value="RAB"/>
    <property type="match status" value="1"/>
</dbReference>
<proteinExistence type="predicted"/>
<protein>
    <submittedName>
        <fullName evidence="3">Uncharacterized protein</fullName>
    </submittedName>
</protein>
<dbReference type="EMBL" id="GIBP01011730">
    <property type="protein sequence ID" value="NDV40699.1"/>
    <property type="molecule type" value="Transcribed_RNA"/>
</dbReference>
<accession>A0A6B2LTS5</accession>
<name>A0A6B2LTS5_9EUKA</name>
<dbReference type="PRINTS" id="PR00449">
    <property type="entry name" value="RASTRNSFRMNG"/>
</dbReference>